<dbReference type="InterPro" id="IPR000962">
    <property type="entry name" value="Znf_DskA_TraR"/>
</dbReference>
<proteinExistence type="predicted"/>
<protein>
    <submittedName>
        <fullName evidence="6">Prokaryotic dksA/traR C4-type zinc finger</fullName>
    </submittedName>
</protein>
<keyword evidence="2" id="KW-0863">Zinc-finger</keyword>
<evidence type="ECO:0000256" key="2">
    <source>
        <dbReference type="ARBA" id="ARBA00022771"/>
    </source>
</evidence>
<name>A0A517YIT8_9BACT</name>
<keyword evidence="1" id="KW-0479">Metal-binding</keyword>
<feature type="domain" description="Zinc finger DksA/TraR C4-type" evidence="5">
    <location>
        <begin position="61"/>
        <end position="94"/>
    </location>
</feature>
<dbReference type="GO" id="GO:0008270">
    <property type="term" value="F:zinc ion binding"/>
    <property type="evidence" value="ECO:0007669"/>
    <property type="project" value="UniProtKB-KW"/>
</dbReference>
<evidence type="ECO:0000259" key="5">
    <source>
        <dbReference type="Pfam" id="PF01258"/>
    </source>
</evidence>
<evidence type="ECO:0000256" key="1">
    <source>
        <dbReference type="ARBA" id="ARBA00022723"/>
    </source>
</evidence>
<dbReference type="KEGG" id="aagg:ETAA8_52550"/>
<feature type="zinc finger region" description="dksA C4-type" evidence="4">
    <location>
        <begin position="64"/>
        <end position="88"/>
    </location>
</feature>
<gene>
    <name evidence="6" type="ORF">ETAA8_52550</name>
</gene>
<dbReference type="Pfam" id="PF01258">
    <property type="entry name" value="zf-dskA_traR"/>
    <property type="match status" value="1"/>
</dbReference>
<evidence type="ECO:0000256" key="4">
    <source>
        <dbReference type="PROSITE-ProRule" id="PRU00510"/>
    </source>
</evidence>
<evidence type="ECO:0000313" key="6">
    <source>
        <dbReference type="EMBL" id="QDU30136.1"/>
    </source>
</evidence>
<evidence type="ECO:0000256" key="3">
    <source>
        <dbReference type="ARBA" id="ARBA00022833"/>
    </source>
</evidence>
<dbReference type="PROSITE" id="PS51128">
    <property type="entry name" value="ZF_DKSA_2"/>
    <property type="match status" value="1"/>
</dbReference>
<dbReference type="EMBL" id="CP036274">
    <property type="protein sequence ID" value="QDU30136.1"/>
    <property type="molecule type" value="Genomic_DNA"/>
</dbReference>
<dbReference type="SUPFAM" id="SSF57716">
    <property type="entry name" value="Glucocorticoid receptor-like (DNA-binding domain)"/>
    <property type="match status" value="1"/>
</dbReference>
<dbReference type="Gene3D" id="1.20.120.910">
    <property type="entry name" value="DksA, coiled-coil domain"/>
    <property type="match status" value="1"/>
</dbReference>
<accession>A0A517YIT8</accession>
<dbReference type="Proteomes" id="UP000315017">
    <property type="component" value="Chromosome"/>
</dbReference>
<keyword evidence="7" id="KW-1185">Reference proteome</keyword>
<dbReference type="AlphaFoldDB" id="A0A517YIT8"/>
<evidence type="ECO:0000313" key="7">
    <source>
        <dbReference type="Proteomes" id="UP000315017"/>
    </source>
</evidence>
<organism evidence="6 7">
    <name type="scientific">Anatilimnocola aggregata</name>
    <dbReference type="NCBI Taxonomy" id="2528021"/>
    <lineage>
        <taxon>Bacteria</taxon>
        <taxon>Pseudomonadati</taxon>
        <taxon>Planctomycetota</taxon>
        <taxon>Planctomycetia</taxon>
        <taxon>Pirellulales</taxon>
        <taxon>Pirellulaceae</taxon>
        <taxon>Anatilimnocola</taxon>
    </lineage>
</organism>
<keyword evidence="3" id="KW-0862">Zinc</keyword>
<sequence length="132" mass="14444">MAELDSRLRGLGMIRREEKAELSLMLELARIKKPDLRCPGCNQTGFTADAINPGEDDWGAGKPCANCGTTIPAERLELFPEQDLCAKCQGTVERGGQLSGDDYCHHCGTPMVVKQTKGGVSRYQQVCPSCRR</sequence>
<reference evidence="6 7" key="1">
    <citation type="submission" date="2019-02" db="EMBL/GenBank/DDBJ databases">
        <title>Deep-cultivation of Planctomycetes and their phenomic and genomic characterization uncovers novel biology.</title>
        <authorList>
            <person name="Wiegand S."/>
            <person name="Jogler M."/>
            <person name="Boedeker C."/>
            <person name="Pinto D."/>
            <person name="Vollmers J."/>
            <person name="Rivas-Marin E."/>
            <person name="Kohn T."/>
            <person name="Peeters S.H."/>
            <person name="Heuer A."/>
            <person name="Rast P."/>
            <person name="Oberbeckmann S."/>
            <person name="Bunk B."/>
            <person name="Jeske O."/>
            <person name="Meyerdierks A."/>
            <person name="Storesund J.E."/>
            <person name="Kallscheuer N."/>
            <person name="Luecker S."/>
            <person name="Lage O.M."/>
            <person name="Pohl T."/>
            <person name="Merkel B.J."/>
            <person name="Hornburger P."/>
            <person name="Mueller R.-W."/>
            <person name="Bruemmer F."/>
            <person name="Labrenz M."/>
            <person name="Spormann A.M."/>
            <person name="Op den Camp H."/>
            <person name="Overmann J."/>
            <person name="Amann R."/>
            <person name="Jetten M.S.M."/>
            <person name="Mascher T."/>
            <person name="Medema M.H."/>
            <person name="Devos D.P."/>
            <person name="Kaster A.-K."/>
            <person name="Ovreas L."/>
            <person name="Rohde M."/>
            <person name="Galperin M.Y."/>
            <person name="Jogler C."/>
        </authorList>
    </citation>
    <scope>NUCLEOTIDE SEQUENCE [LARGE SCALE GENOMIC DNA]</scope>
    <source>
        <strain evidence="6 7">ETA_A8</strain>
    </source>
</reference>